<dbReference type="GO" id="GO:0003824">
    <property type="term" value="F:catalytic activity"/>
    <property type="evidence" value="ECO:0007669"/>
    <property type="project" value="InterPro"/>
</dbReference>
<dbReference type="InterPro" id="IPR001310">
    <property type="entry name" value="Histidine_triad_HIT"/>
</dbReference>
<dbReference type="Proteomes" id="UP000321595">
    <property type="component" value="Chromosome"/>
</dbReference>
<dbReference type="InterPro" id="IPR036265">
    <property type="entry name" value="HIT-like_sf"/>
</dbReference>
<dbReference type="KEGG" id="bbae:FRD01_09705"/>
<evidence type="ECO:0000256" key="2">
    <source>
        <dbReference type="PIRSR" id="PIRSR601310-3"/>
    </source>
</evidence>
<gene>
    <name evidence="5" type="ORF">FRD01_09705</name>
</gene>
<dbReference type="RefSeq" id="WP_146959195.1">
    <property type="nucleotide sequence ID" value="NZ_CP042467.1"/>
</dbReference>
<feature type="active site" description="Tele-AMP-histidine intermediate" evidence="1">
    <location>
        <position position="100"/>
    </location>
</feature>
<dbReference type="SUPFAM" id="SSF54197">
    <property type="entry name" value="HIT-like"/>
    <property type="match status" value="1"/>
</dbReference>
<proteinExistence type="predicted"/>
<evidence type="ECO:0000313" key="5">
    <source>
        <dbReference type="EMBL" id="QED27510.1"/>
    </source>
</evidence>
<dbReference type="PROSITE" id="PS51084">
    <property type="entry name" value="HIT_2"/>
    <property type="match status" value="1"/>
</dbReference>
<dbReference type="EMBL" id="CP042467">
    <property type="protein sequence ID" value="QED27510.1"/>
    <property type="molecule type" value="Genomic_DNA"/>
</dbReference>
<sequence length="114" mass="12444">MSENNTIFGKIIRGELPADVVHEDDHVMAFRDINPAAPTHILVIPKRYIVNTLTADSDDKELLGHLVLACAEVARKEGLDGYRLVINNGESAGQTVFHLHAHVIGGRSLSWPPG</sequence>
<evidence type="ECO:0000313" key="6">
    <source>
        <dbReference type="Proteomes" id="UP000321595"/>
    </source>
</evidence>
<dbReference type="InterPro" id="IPR011146">
    <property type="entry name" value="HIT-like"/>
</dbReference>
<name>A0A5B8XPD3_9DELT</name>
<dbReference type="CDD" id="cd01276">
    <property type="entry name" value="PKCI_related"/>
    <property type="match status" value="1"/>
</dbReference>
<dbReference type="Pfam" id="PF01230">
    <property type="entry name" value="HIT"/>
    <property type="match status" value="1"/>
</dbReference>
<dbReference type="PANTHER" id="PTHR23089">
    <property type="entry name" value="HISTIDINE TRIAD HIT PROTEIN"/>
    <property type="match status" value="1"/>
</dbReference>
<feature type="domain" description="HIT" evidence="4">
    <location>
        <begin position="7"/>
        <end position="114"/>
    </location>
</feature>
<evidence type="ECO:0000256" key="3">
    <source>
        <dbReference type="PROSITE-ProRule" id="PRU00464"/>
    </source>
</evidence>
<dbReference type="OrthoDB" id="9784774at2"/>
<reference evidence="5 6" key="1">
    <citation type="submission" date="2019-08" db="EMBL/GenBank/DDBJ databases">
        <authorList>
            <person name="Liang Q."/>
        </authorList>
    </citation>
    <scope>NUCLEOTIDE SEQUENCE [LARGE SCALE GENOMIC DNA]</scope>
    <source>
        <strain evidence="5 6">V1718</strain>
    </source>
</reference>
<keyword evidence="6" id="KW-1185">Reference proteome</keyword>
<organism evidence="5 6">
    <name type="scientific">Microvenator marinus</name>
    <dbReference type="NCBI Taxonomy" id="2600177"/>
    <lineage>
        <taxon>Bacteria</taxon>
        <taxon>Deltaproteobacteria</taxon>
        <taxon>Bradymonadales</taxon>
        <taxon>Microvenatoraceae</taxon>
        <taxon>Microvenator</taxon>
    </lineage>
</organism>
<dbReference type="PRINTS" id="PR00332">
    <property type="entry name" value="HISTRIAD"/>
</dbReference>
<feature type="short sequence motif" description="Histidine triad motif" evidence="2 3">
    <location>
        <begin position="98"/>
        <end position="102"/>
    </location>
</feature>
<dbReference type="Gene3D" id="3.30.428.10">
    <property type="entry name" value="HIT-like"/>
    <property type="match status" value="1"/>
</dbReference>
<accession>A0A5B8XPD3</accession>
<evidence type="ECO:0000259" key="4">
    <source>
        <dbReference type="PROSITE" id="PS51084"/>
    </source>
</evidence>
<protein>
    <submittedName>
        <fullName evidence="5">Histidine triad nucleotide-binding protein</fullName>
    </submittedName>
</protein>
<dbReference type="AlphaFoldDB" id="A0A5B8XPD3"/>
<evidence type="ECO:0000256" key="1">
    <source>
        <dbReference type="PIRSR" id="PIRSR601310-1"/>
    </source>
</evidence>